<proteinExistence type="predicted"/>
<accession>A0A6C0IXX0</accession>
<protein>
    <submittedName>
        <fullName evidence="1">Uncharacterized protein</fullName>
    </submittedName>
</protein>
<name>A0A6C0IXX0_9ZZZZ</name>
<reference evidence="1" key="1">
    <citation type="journal article" date="2020" name="Nature">
        <title>Giant virus diversity and host interactions through global metagenomics.</title>
        <authorList>
            <person name="Schulz F."/>
            <person name="Roux S."/>
            <person name="Paez-Espino D."/>
            <person name="Jungbluth S."/>
            <person name="Walsh D.A."/>
            <person name="Denef V.J."/>
            <person name="McMahon K.D."/>
            <person name="Konstantinidis K.T."/>
            <person name="Eloe-Fadrosh E.A."/>
            <person name="Kyrpides N.C."/>
            <person name="Woyke T."/>
        </authorList>
    </citation>
    <scope>NUCLEOTIDE SEQUENCE</scope>
    <source>
        <strain evidence="1">GVMAG-M-3300025138-11</strain>
    </source>
</reference>
<dbReference type="EMBL" id="MN740275">
    <property type="protein sequence ID" value="QHT97380.1"/>
    <property type="molecule type" value="Genomic_DNA"/>
</dbReference>
<sequence length="243" mass="28349">MSQQEQKSKLIERINGLVENLGSSSWKIIDLDQFDGKIYREKVYCQQIEGGKYLGLYYPYDDISFNPEMNQWMMDCANMWFRQINNIIPSIKSGSCFHTFPKYFNIQRTSKIEGEIGKIQPGRLMTNSAICIRKSNSKPELPEQLYVSIEFQDTPTDDIKQIERDLDSAKSVPLIDLAKLNNITEFDFCFKFPKILESELNSGKSKVLNHYINQQNNWIKNTIQPLVDDVLKNHNLKINMIYL</sequence>
<organism evidence="1">
    <name type="scientific">viral metagenome</name>
    <dbReference type="NCBI Taxonomy" id="1070528"/>
    <lineage>
        <taxon>unclassified sequences</taxon>
        <taxon>metagenomes</taxon>
        <taxon>organismal metagenomes</taxon>
    </lineage>
</organism>
<dbReference type="AlphaFoldDB" id="A0A6C0IXX0"/>
<evidence type="ECO:0000313" key="1">
    <source>
        <dbReference type="EMBL" id="QHT97380.1"/>
    </source>
</evidence>